<sequence>MVLIFTSSIREMVLSRRPDILKSLIKLFNLTMKILKTSLVVVLLALLWNTSQAQQYPVYSQYLFNGLVINPAYAGSHVQFSATAMYRNQWVNFDGAPKTLSFSAHSALAKNKVGVGLLITNDEIGSYSNQSMFGSYAFIIKSPVGTLAMGLQAGFNLTSADFSNLNLDDPNDASFANIESRFKPNFGAGVYFHNDLLFAGLSVPFLLNNKVSGGVEQLASEISEARYYYLHGGMVLPLNRAKTVQFNPAMLIQAQEGSPLRIDINAGFIFHEVFSVGASYRNIDAIITYIDLKLSEQFHFGYSYDWTTSDINQFSQGTHEFMLNYRFRIRKIHGNVECPSLLKF</sequence>
<dbReference type="EMBL" id="SMLW01000624">
    <property type="protein sequence ID" value="MTI27362.1"/>
    <property type="molecule type" value="Genomic_DNA"/>
</dbReference>
<evidence type="ECO:0000313" key="2">
    <source>
        <dbReference type="Proteomes" id="UP000798808"/>
    </source>
</evidence>
<comment type="caution">
    <text evidence="1">The sequence shown here is derived from an EMBL/GenBank/DDBJ whole genome shotgun (WGS) entry which is preliminary data.</text>
</comment>
<protein>
    <submittedName>
        <fullName evidence="1">Type IX secretion system membrane protein PorP/SprF</fullName>
    </submittedName>
</protein>
<keyword evidence="2" id="KW-1185">Reference proteome</keyword>
<dbReference type="Proteomes" id="UP000798808">
    <property type="component" value="Unassembled WGS sequence"/>
</dbReference>
<dbReference type="Pfam" id="PF11751">
    <property type="entry name" value="PorP_SprF"/>
    <property type="match status" value="1"/>
</dbReference>
<dbReference type="NCBIfam" id="TIGR03519">
    <property type="entry name" value="T9SS_PorP_fam"/>
    <property type="match status" value="1"/>
</dbReference>
<evidence type="ECO:0000313" key="1">
    <source>
        <dbReference type="EMBL" id="MTI27362.1"/>
    </source>
</evidence>
<accession>A0ABW9RT74</accession>
<proteinExistence type="predicted"/>
<gene>
    <name evidence="1" type="ORF">E1163_20570</name>
</gene>
<organism evidence="1 2">
    <name type="scientific">Fulvivirga kasyanovii</name>
    <dbReference type="NCBI Taxonomy" id="396812"/>
    <lineage>
        <taxon>Bacteria</taxon>
        <taxon>Pseudomonadati</taxon>
        <taxon>Bacteroidota</taxon>
        <taxon>Cytophagia</taxon>
        <taxon>Cytophagales</taxon>
        <taxon>Fulvivirgaceae</taxon>
        <taxon>Fulvivirga</taxon>
    </lineage>
</organism>
<dbReference type="InterPro" id="IPR019861">
    <property type="entry name" value="PorP/SprF_Bacteroidetes"/>
</dbReference>
<reference evidence="1 2" key="1">
    <citation type="submission" date="2019-02" db="EMBL/GenBank/DDBJ databases">
        <authorList>
            <person name="Goldberg S.R."/>
            <person name="Haltli B.A."/>
            <person name="Correa H."/>
            <person name="Russell K.G."/>
        </authorList>
    </citation>
    <scope>NUCLEOTIDE SEQUENCE [LARGE SCALE GENOMIC DNA]</scope>
    <source>
        <strain evidence="1 2">JCM 16186</strain>
    </source>
</reference>
<name>A0ABW9RT74_9BACT</name>